<evidence type="ECO:0000256" key="6">
    <source>
        <dbReference type="ARBA" id="ARBA00023239"/>
    </source>
</evidence>
<dbReference type="InterPro" id="IPR033644">
    <property type="entry name" value="Ferrochelatase_C"/>
</dbReference>
<proteinExistence type="inferred from homology"/>
<dbReference type="GO" id="GO:0006783">
    <property type="term" value="P:heme biosynthetic process"/>
    <property type="evidence" value="ECO:0007669"/>
    <property type="project" value="UniProtKB-UniRule"/>
</dbReference>
<dbReference type="EC" id="4.98.1.1" evidence="9"/>
<evidence type="ECO:0000256" key="9">
    <source>
        <dbReference type="HAMAP-Rule" id="MF_00323"/>
    </source>
</evidence>
<name>A0YGV1_9GAMM</name>
<dbReference type="NCBIfam" id="TIGR00109">
    <property type="entry name" value="hemH"/>
    <property type="match status" value="1"/>
</dbReference>
<comment type="caution">
    <text evidence="11">The sequence shown here is derived from an EMBL/GenBank/DDBJ whole genome shotgun (WGS) entry which is preliminary data.</text>
</comment>
<dbReference type="FunFam" id="3.40.50.1400:FF:000002">
    <property type="entry name" value="Ferrochelatase"/>
    <property type="match status" value="1"/>
</dbReference>
<evidence type="ECO:0000256" key="4">
    <source>
        <dbReference type="ARBA" id="ARBA00023004"/>
    </source>
</evidence>
<keyword evidence="2 9" id="KW-0963">Cytoplasm</keyword>
<organism evidence="11 12">
    <name type="scientific">marine gamma proteobacterium HTCC2143</name>
    <dbReference type="NCBI Taxonomy" id="247633"/>
    <lineage>
        <taxon>Bacteria</taxon>
        <taxon>Pseudomonadati</taxon>
        <taxon>Pseudomonadota</taxon>
        <taxon>Gammaproteobacteria</taxon>
        <taxon>Cellvibrionales</taxon>
        <taxon>Spongiibacteraceae</taxon>
        <taxon>BD1-7 clade</taxon>
    </lineage>
</organism>
<dbReference type="STRING" id="247633.GP2143_06739"/>
<comment type="catalytic activity">
    <reaction evidence="9">
        <text>heme b + 2 H(+) = protoporphyrin IX + Fe(2+)</text>
        <dbReference type="Rhea" id="RHEA:22584"/>
        <dbReference type="ChEBI" id="CHEBI:15378"/>
        <dbReference type="ChEBI" id="CHEBI:29033"/>
        <dbReference type="ChEBI" id="CHEBI:57306"/>
        <dbReference type="ChEBI" id="CHEBI:60344"/>
        <dbReference type="EC" id="4.98.1.1"/>
    </reaction>
</comment>
<dbReference type="GO" id="GO:0004325">
    <property type="term" value="F:ferrochelatase activity"/>
    <property type="evidence" value="ECO:0007669"/>
    <property type="project" value="UniProtKB-UniRule"/>
</dbReference>
<sequence length="336" mass="38147">MRYKGQTEYDHQGKVLPRGILLTNLGTPDAPDTSSVRRYLREFLSDPRVVEIPRVIWLMILYLFVLPFRPAKSAALYKEVWTDNGSPLMDITSRQGKALQAKLDTTYGKDTFIVEVGMRYGNPSIGHGLQQLKNKTVGHITVLPLYPQYSAVTTGSTFDELSKQLALYRWIPGLTFINGYHRTPAYIKSIADDVREHISQHGMPDKVLFSFHGTPVKQLHQGDPYFCFCSETTRLVSEQLELPQDTIMLTFQSRFGKATWLQPYTAQTLEELGKNGVKKVAVICPGFSADCLETVEEIDQENREIFMEAGGSEYYYIPCLNDKDEHIDMIMSLVAE</sequence>
<gene>
    <name evidence="9" type="primary">hemH</name>
    <name evidence="11" type="ORF">GP2143_06739</name>
</gene>
<evidence type="ECO:0000256" key="2">
    <source>
        <dbReference type="ARBA" id="ARBA00022490"/>
    </source>
</evidence>
<dbReference type="Proteomes" id="UP000004931">
    <property type="component" value="Unassembled WGS sequence"/>
</dbReference>
<dbReference type="Pfam" id="PF00762">
    <property type="entry name" value="Ferrochelatase"/>
    <property type="match status" value="1"/>
</dbReference>
<protein>
    <recommendedName>
        <fullName evidence="9">Ferrochelatase</fullName>
        <ecNumber evidence="9">4.98.1.1</ecNumber>
    </recommendedName>
    <alternativeName>
        <fullName evidence="9">Heme synthase</fullName>
    </alternativeName>
    <alternativeName>
        <fullName evidence="9">Protoheme ferro-lyase</fullName>
    </alternativeName>
</protein>
<dbReference type="SUPFAM" id="SSF53800">
    <property type="entry name" value="Chelatase"/>
    <property type="match status" value="1"/>
</dbReference>
<reference evidence="11 12" key="1">
    <citation type="journal article" date="2010" name="J. Bacteriol.">
        <title>Genome sequence of the oligotrophic marine Gammaproteobacterium HTCC2143, isolated from the Oregon Coast.</title>
        <authorList>
            <person name="Oh H.M."/>
            <person name="Kang I."/>
            <person name="Ferriera S."/>
            <person name="Giovannoni S.J."/>
            <person name="Cho J.C."/>
        </authorList>
    </citation>
    <scope>NUCLEOTIDE SEQUENCE [LARGE SCALE GENOMIC DNA]</scope>
    <source>
        <strain evidence="11 12">HTCC2143</strain>
    </source>
</reference>
<evidence type="ECO:0000256" key="3">
    <source>
        <dbReference type="ARBA" id="ARBA00022723"/>
    </source>
</evidence>
<evidence type="ECO:0000256" key="7">
    <source>
        <dbReference type="ARBA" id="ARBA00023244"/>
    </source>
</evidence>
<evidence type="ECO:0000256" key="8">
    <source>
        <dbReference type="ARBA" id="ARBA00024536"/>
    </source>
</evidence>
<evidence type="ECO:0000256" key="10">
    <source>
        <dbReference type="RuleBase" id="RU004185"/>
    </source>
</evidence>
<keyword evidence="4 9" id="KW-0408">Iron</keyword>
<keyword evidence="12" id="KW-1185">Reference proteome</keyword>
<dbReference type="InterPro" id="IPR001015">
    <property type="entry name" value="Ferrochelatase"/>
</dbReference>
<dbReference type="PANTHER" id="PTHR11108">
    <property type="entry name" value="FERROCHELATASE"/>
    <property type="match status" value="1"/>
</dbReference>
<keyword evidence="3 9" id="KW-0479">Metal-binding</keyword>
<dbReference type="UniPathway" id="UPA00252">
    <property type="reaction ID" value="UER00325"/>
</dbReference>
<evidence type="ECO:0000313" key="12">
    <source>
        <dbReference type="Proteomes" id="UP000004931"/>
    </source>
</evidence>
<dbReference type="EMBL" id="AAVT01000012">
    <property type="protein sequence ID" value="EAW29969.1"/>
    <property type="molecule type" value="Genomic_DNA"/>
</dbReference>
<keyword evidence="7 9" id="KW-0627">Porphyrin biosynthesis</keyword>
<dbReference type="GO" id="GO:0005737">
    <property type="term" value="C:cytoplasm"/>
    <property type="evidence" value="ECO:0007669"/>
    <property type="project" value="UniProtKB-SubCell"/>
</dbReference>
<evidence type="ECO:0000313" key="11">
    <source>
        <dbReference type="EMBL" id="EAW29969.1"/>
    </source>
</evidence>
<accession>A0YGV1</accession>
<dbReference type="PANTHER" id="PTHR11108:SF1">
    <property type="entry name" value="FERROCHELATASE, MITOCHONDRIAL"/>
    <property type="match status" value="1"/>
</dbReference>
<feature type="binding site" evidence="9">
    <location>
        <position position="212"/>
    </location>
    <ligand>
        <name>Fe(2+)</name>
        <dbReference type="ChEBI" id="CHEBI:29033"/>
    </ligand>
</feature>
<evidence type="ECO:0000256" key="5">
    <source>
        <dbReference type="ARBA" id="ARBA00023133"/>
    </source>
</evidence>
<comment type="similarity">
    <text evidence="1 9 10">Belongs to the ferrochelatase family.</text>
</comment>
<dbReference type="InterPro" id="IPR033659">
    <property type="entry name" value="Ferrochelatase_N"/>
</dbReference>
<dbReference type="OrthoDB" id="9809741at2"/>
<dbReference type="GO" id="GO:0046872">
    <property type="term" value="F:metal ion binding"/>
    <property type="evidence" value="ECO:0007669"/>
    <property type="project" value="UniProtKB-KW"/>
</dbReference>
<keyword evidence="6 9" id="KW-0456">Lyase</keyword>
<dbReference type="CDD" id="cd03411">
    <property type="entry name" value="Ferrochelatase_N"/>
    <property type="match status" value="1"/>
</dbReference>
<keyword evidence="5 9" id="KW-0350">Heme biosynthesis</keyword>
<feature type="binding site" evidence="9">
    <location>
        <position position="293"/>
    </location>
    <ligand>
        <name>Fe(2+)</name>
        <dbReference type="ChEBI" id="CHEBI:29033"/>
    </ligand>
</feature>
<comment type="pathway">
    <text evidence="9">Porphyrin-containing compound metabolism; protoheme biosynthesis; protoheme from protoporphyrin-IX: step 1/1.</text>
</comment>
<comment type="subcellular location">
    <subcellularLocation>
        <location evidence="9">Cytoplasm</location>
    </subcellularLocation>
</comment>
<evidence type="ECO:0000256" key="1">
    <source>
        <dbReference type="ARBA" id="ARBA00007718"/>
    </source>
</evidence>
<dbReference type="AlphaFoldDB" id="A0YGV1"/>
<dbReference type="CDD" id="cd00419">
    <property type="entry name" value="Ferrochelatase_C"/>
    <property type="match status" value="1"/>
</dbReference>
<dbReference type="Gene3D" id="3.40.50.1400">
    <property type="match status" value="2"/>
</dbReference>
<comment type="function">
    <text evidence="9">Catalyzes the ferrous insertion into protoporphyrin IX.</text>
</comment>
<dbReference type="HAMAP" id="MF_00323">
    <property type="entry name" value="Ferrochelatase"/>
    <property type="match status" value="1"/>
</dbReference>
<comment type="catalytic activity">
    <reaction evidence="8">
        <text>Fe-coproporphyrin III + 2 H(+) = coproporphyrin III + Fe(2+)</text>
        <dbReference type="Rhea" id="RHEA:49572"/>
        <dbReference type="ChEBI" id="CHEBI:15378"/>
        <dbReference type="ChEBI" id="CHEBI:29033"/>
        <dbReference type="ChEBI" id="CHEBI:68438"/>
        <dbReference type="ChEBI" id="CHEBI:131725"/>
        <dbReference type="EC" id="4.99.1.9"/>
    </reaction>
    <physiologicalReaction direction="right-to-left" evidence="8">
        <dbReference type="Rhea" id="RHEA:49574"/>
    </physiologicalReaction>
</comment>
<dbReference type="eggNOG" id="COG0276">
    <property type="taxonomic scope" value="Bacteria"/>
</dbReference>